<keyword evidence="6" id="KW-1185">Reference proteome</keyword>
<dbReference type="Proteomes" id="UP001063166">
    <property type="component" value="Unassembled WGS sequence"/>
</dbReference>
<feature type="region of interest" description="Disordered" evidence="3">
    <location>
        <begin position="80"/>
        <end position="115"/>
    </location>
</feature>
<dbReference type="OrthoDB" id="3253683at2759"/>
<name>A0A9P3PYG6_LYOSH</name>
<gene>
    <name evidence="5" type="ORF">LshimejAT787_2200450</name>
</gene>
<comment type="caution">
    <text evidence="5">The sequence shown here is derived from an EMBL/GenBank/DDBJ whole genome shotgun (WGS) entry which is preliminary data.</text>
</comment>
<dbReference type="EMBL" id="BRPK01000022">
    <property type="protein sequence ID" value="GLB45382.1"/>
    <property type="molecule type" value="Genomic_DNA"/>
</dbReference>
<proteinExistence type="predicted"/>
<dbReference type="GO" id="GO:0008270">
    <property type="term" value="F:zinc ion binding"/>
    <property type="evidence" value="ECO:0007669"/>
    <property type="project" value="UniProtKB-KW"/>
</dbReference>
<dbReference type="SUPFAM" id="SSF57756">
    <property type="entry name" value="Retrovirus zinc finger-like domains"/>
    <property type="match status" value="1"/>
</dbReference>
<evidence type="ECO:0000313" key="5">
    <source>
        <dbReference type="EMBL" id="GLB45382.1"/>
    </source>
</evidence>
<reference evidence="5" key="1">
    <citation type="submission" date="2022-07" db="EMBL/GenBank/DDBJ databases">
        <title>The genome of Lyophyllum shimeji provides insight into the initial evolution of ectomycorrhizal fungal genome.</title>
        <authorList>
            <person name="Kobayashi Y."/>
            <person name="Shibata T."/>
            <person name="Hirakawa H."/>
            <person name="Shigenobu S."/>
            <person name="Nishiyama T."/>
            <person name="Yamada A."/>
            <person name="Hasebe M."/>
            <person name="Kawaguchi M."/>
        </authorList>
    </citation>
    <scope>NUCLEOTIDE SEQUENCE</scope>
    <source>
        <strain evidence="5">AT787</strain>
    </source>
</reference>
<dbReference type="GO" id="GO:0006397">
    <property type="term" value="P:mRNA processing"/>
    <property type="evidence" value="ECO:0007669"/>
    <property type="project" value="UniProtKB-KW"/>
</dbReference>
<accession>A0A9P3PYG6</accession>
<feature type="domain" description="CCHC-type" evidence="4">
    <location>
        <begin position="207"/>
        <end position="221"/>
    </location>
</feature>
<evidence type="ECO:0000256" key="2">
    <source>
        <dbReference type="PROSITE-ProRule" id="PRU00047"/>
    </source>
</evidence>
<feature type="compositionally biased region" description="Low complexity" evidence="3">
    <location>
        <begin position="146"/>
        <end position="157"/>
    </location>
</feature>
<keyword evidence="1" id="KW-0507">mRNA processing</keyword>
<keyword evidence="2" id="KW-0479">Metal-binding</keyword>
<dbReference type="PROSITE" id="PS50158">
    <property type="entry name" value="ZF_CCHC"/>
    <property type="match status" value="1"/>
</dbReference>
<keyword evidence="2" id="KW-0862">Zinc</keyword>
<dbReference type="AlphaFoldDB" id="A0A9P3PYG6"/>
<dbReference type="InterPro" id="IPR001878">
    <property type="entry name" value="Znf_CCHC"/>
</dbReference>
<dbReference type="InterPro" id="IPR036875">
    <property type="entry name" value="Znf_CCHC_sf"/>
</dbReference>
<dbReference type="Gene3D" id="4.10.60.10">
    <property type="entry name" value="Zinc finger, CCHC-type"/>
    <property type="match status" value="1"/>
</dbReference>
<feature type="region of interest" description="Disordered" evidence="3">
    <location>
        <begin position="46"/>
        <end position="66"/>
    </location>
</feature>
<dbReference type="SMART" id="SM00343">
    <property type="entry name" value="ZnF_C2HC"/>
    <property type="match status" value="1"/>
</dbReference>
<protein>
    <recommendedName>
        <fullName evidence="4">CCHC-type domain-containing protein</fullName>
    </recommendedName>
</protein>
<dbReference type="GO" id="GO:0003676">
    <property type="term" value="F:nucleic acid binding"/>
    <property type="evidence" value="ECO:0007669"/>
    <property type="project" value="InterPro"/>
</dbReference>
<feature type="compositionally biased region" description="Low complexity" evidence="3">
    <location>
        <begin position="93"/>
        <end position="113"/>
    </location>
</feature>
<feature type="compositionally biased region" description="Polar residues" evidence="3">
    <location>
        <begin position="267"/>
        <end position="293"/>
    </location>
</feature>
<organism evidence="5 6">
    <name type="scientific">Lyophyllum shimeji</name>
    <name type="common">Hon-shimeji</name>
    <name type="synonym">Tricholoma shimeji</name>
    <dbReference type="NCBI Taxonomy" id="47721"/>
    <lineage>
        <taxon>Eukaryota</taxon>
        <taxon>Fungi</taxon>
        <taxon>Dikarya</taxon>
        <taxon>Basidiomycota</taxon>
        <taxon>Agaricomycotina</taxon>
        <taxon>Agaricomycetes</taxon>
        <taxon>Agaricomycetidae</taxon>
        <taxon>Agaricales</taxon>
        <taxon>Tricholomatineae</taxon>
        <taxon>Lyophyllaceae</taxon>
        <taxon>Lyophyllum</taxon>
    </lineage>
</organism>
<feature type="region of interest" description="Disordered" evidence="3">
    <location>
        <begin position="131"/>
        <end position="162"/>
    </location>
</feature>
<evidence type="ECO:0000313" key="6">
    <source>
        <dbReference type="Proteomes" id="UP001063166"/>
    </source>
</evidence>
<dbReference type="Pfam" id="PF00098">
    <property type="entry name" value="zf-CCHC"/>
    <property type="match status" value="1"/>
</dbReference>
<keyword evidence="2" id="KW-0863">Zinc-finger</keyword>
<feature type="region of interest" description="Disordered" evidence="3">
    <location>
        <begin position="257"/>
        <end position="297"/>
    </location>
</feature>
<evidence type="ECO:0000256" key="3">
    <source>
        <dbReference type="SAM" id="MobiDB-lite"/>
    </source>
</evidence>
<evidence type="ECO:0000259" key="4">
    <source>
        <dbReference type="PROSITE" id="PS50158"/>
    </source>
</evidence>
<evidence type="ECO:0000256" key="1">
    <source>
        <dbReference type="ARBA" id="ARBA00022664"/>
    </source>
</evidence>
<sequence length="327" mass="35643">MTDTTSTEHAPTAGPGAADLIQLLHSISATQAQMLAYIEDRRRTTEGTRPLSHAAPPGLPVQAYDSGNARDDAQIQLERLQQGSRSAEEYFTESRSTSTTRATTTARSCGSSSETSPRLLEAIYNMNTLPDDDDFKGWKDLPSGRPTTPGTPDAPADSNTSRPLDFHYRSVIDVVTRERQHIWDLLGRRRPNGDRPARGGLLAVSQCYNCHQEGHLARNCPHSRSQRVRLLFAALTEEEPTRLEGIGFSVRQGVEGVPSLPSDDTLRVSTTSDDVPRNSSSLTPSTMSDTLVTPESHINLAEDPTVTLYDKLGRAGGSYVASKNNLN</sequence>